<name>A0AAI9HVL0_MORMO</name>
<evidence type="ECO:0000313" key="1">
    <source>
        <dbReference type="EMBL" id="EMO9458777.1"/>
    </source>
</evidence>
<dbReference type="InterPro" id="IPR010921">
    <property type="entry name" value="Trp_repressor/repl_initiator"/>
</dbReference>
<dbReference type="Pfam" id="PF01527">
    <property type="entry name" value="HTH_Tnp_1"/>
    <property type="match status" value="1"/>
</dbReference>
<proteinExistence type="predicted"/>
<dbReference type="InterPro" id="IPR002514">
    <property type="entry name" value="Transposase_8"/>
</dbReference>
<dbReference type="AlphaFoldDB" id="A0AAI9HVL0"/>
<protein>
    <submittedName>
        <fullName evidence="1">Transposase</fullName>
    </submittedName>
</protein>
<reference evidence="1" key="1">
    <citation type="submission" date="2024-02" db="EMBL/GenBank/DDBJ databases">
        <authorList>
            <consortium name="Clinical and Environmental Microbiology Branch: Whole genome sequencing antimicrobial resistance pathogens in the healthcare setting"/>
        </authorList>
    </citation>
    <scope>NUCLEOTIDE SEQUENCE</scope>
    <source>
        <strain evidence="1">2023KU-00017</strain>
    </source>
</reference>
<gene>
    <name evidence="1" type="ORF">PN925_004224</name>
</gene>
<accession>A0AAI9HVL0</accession>
<dbReference type="EMBL" id="ABKJEP030000168">
    <property type="protein sequence ID" value="EMO9458777.1"/>
    <property type="molecule type" value="Genomic_DNA"/>
</dbReference>
<dbReference type="SUPFAM" id="SSF48295">
    <property type="entry name" value="TrpR-like"/>
    <property type="match status" value="1"/>
</dbReference>
<comment type="caution">
    <text evidence="1">The sequence shown here is derived from an EMBL/GenBank/DDBJ whole genome shotgun (WGS) entry which is preliminary data.</text>
</comment>
<sequence>MKRITPERKSAVLAKLLPPHDMAISVVAQATATLYSWRRQAVIPPFSTEVLSRMMLTEPVSASASSHSIGKNLYYSADYAADISVSHVACLFGINTNQIFKWRKQYENGFLTALKSGENVVPASELAAANKQIRELQRLFGKKTMERNS</sequence>
<dbReference type="GO" id="GO:0006313">
    <property type="term" value="P:DNA transposition"/>
    <property type="evidence" value="ECO:0007669"/>
    <property type="project" value="InterPro"/>
</dbReference>
<dbReference type="GO" id="GO:0004803">
    <property type="term" value="F:transposase activity"/>
    <property type="evidence" value="ECO:0007669"/>
    <property type="project" value="InterPro"/>
</dbReference>
<organism evidence="1">
    <name type="scientific">Morganella morganii</name>
    <name type="common">Proteus morganii</name>
    <dbReference type="NCBI Taxonomy" id="582"/>
    <lineage>
        <taxon>Bacteria</taxon>
        <taxon>Pseudomonadati</taxon>
        <taxon>Pseudomonadota</taxon>
        <taxon>Gammaproteobacteria</taxon>
        <taxon>Enterobacterales</taxon>
        <taxon>Morganellaceae</taxon>
        <taxon>Morganella</taxon>
    </lineage>
</organism>
<dbReference type="GO" id="GO:0043565">
    <property type="term" value="F:sequence-specific DNA binding"/>
    <property type="evidence" value="ECO:0007669"/>
    <property type="project" value="InterPro"/>
</dbReference>